<dbReference type="PANTHER" id="PTHR10584">
    <property type="entry name" value="SUGAR KINASE"/>
    <property type="match status" value="1"/>
</dbReference>
<dbReference type="Pfam" id="PF00294">
    <property type="entry name" value="PfkB"/>
    <property type="match status" value="1"/>
</dbReference>
<reference evidence="4 5" key="1">
    <citation type="submission" date="2018-08" db="EMBL/GenBank/DDBJ databases">
        <title>A genome reference for cultivated species of the human gut microbiota.</title>
        <authorList>
            <person name="Zou Y."/>
            <person name="Xue W."/>
            <person name="Luo G."/>
        </authorList>
    </citation>
    <scope>NUCLEOTIDE SEQUENCE [LARGE SCALE GENOMIC DNA]</scope>
    <source>
        <strain evidence="4 5">AM40-30BH</strain>
    </source>
</reference>
<dbReference type="InterPro" id="IPR029056">
    <property type="entry name" value="Ribokinase-like"/>
</dbReference>
<dbReference type="InterPro" id="IPR011611">
    <property type="entry name" value="PfkB_dom"/>
</dbReference>
<dbReference type="InterPro" id="IPR016831">
    <property type="entry name" value="PPi-dep_kinase"/>
</dbReference>
<proteinExistence type="predicted"/>
<evidence type="ECO:0000256" key="2">
    <source>
        <dbReference type="ARBA" id="ARBA00022777"/>
    </source>
</evidence>
<keyword evidence="1" id="KW-0808">Transferase</keyword>
<organism evidence="4 5">
    <name type="scientific">Bacteroides nordii</name>
    <dbReference type="NCBI Taxonomy" id="291645"/>
    <lineage>
        <taxon>Bacteria</taxon>
        <taxon>Pseudomonadati</taxon>
        <taxon>Bacteroidota</taxon>
        <taxon>Bacteroidia</taxon>
        <taxon>Bacteroidales</taxon>
        <taxon>Bacteroidaceae</taxon>
        <taxon>Bacteroides</taxon>
    </lineage>
</organism>
<protein>
    <submittedName>
        <fullName evidence="4">Ribokinase</fullName>
    </submittedName>
</protein>
<dbReference type="GO" id="GO:0005829">
    <property type="term" value="C:cytosol"/>
    <property type="evidence" value="ECO:0007669"/>
    <property type="project" value="TreeGrafter"/>
</dbReference>
<dbReference type="AlphaFoldDB" id="A0A413VUD9"/>
<dbReference type="GO" id="GO:0016301">
    <property type="term" value="F:kinase activity"/>
    <property type="evidence" value="ECO:0007669"/>
    <property type="project" value="UniProtKB-KW"/>
</dbReference>
<accession>A0A413VUD9</accession>
<keyword evidence="2 4" id="KW-0418">Kinase</keyword>
<evidence type="ECO:0000259" key="3">
    <source>
        <dbReference type="Pfam" id="PF00294"/>
    </source>
</evidence>
<dbReference type="RefSeq" id="WP_122201082.1">
    <property type="nucleotide sequence ID" value="NZ_CABJFV010000003.1"/>
</dbReference>
<dbReference type="PIRSF" id="PIRSF025725">
    <property type="entry name" value="UCP025725"/>
    <property type="match status" value="1"/>
</dbReference>
<dbReference type="EMBL" id="QSGO01000003">
    <property type="protein sequence ID" value="RHB37119.1"/>
    <property type="molecule type" value="Genomic_DNA"/>
</dbReference>
<name>A0A413VUD9_9BACE</name>
<evidence type="ECO:0000256" key="1">
    <source>
        <dbReference type="ARBA" id="ARBA00022679"/>
    </source>
</evidence>
<comment type="caution">
    <text evidence="4">The sequence shown here is derived from an EMBL/GenBank/DDBJ whole genome shotgun (WGS) entry which is preliminary data.</text>
</comment>
<dbReference type="Gene3D" id="3.40.1190.20">
    <property type="match status" value="1"/>
</dbReference>
<evidence type="ECO:0000313" key="4">
    <source>
        <dbReference type="EMBL" id="RHB37119.1"/>
    </source>
</evidence>
<dbReference type="SUPFAM" id="SSF53613">
    <property type="entry name" value="Ribokinase-like"/>
    <property type="match status" value="1"/>
</dbReference>
<dbReference type="CDD" id="cd01937">
    <property type="entry name" value="ribokinase_group_D"/>
    <property type="match status" value="1"/>
</dbReference>
<gene>
    <name evidence="4" type="ORF">DW888_06125</name>
</gene>
<sequence>MKKHTLCCIGHITLDKVVTPQSTVYMPGGTAYYCSYAIRHLNDVDYKLVTAVGDSELNVIDKMRDAGIDVTALPSKYSVYFENIYGENQDERTQRVLAKADPFTVHQLENIEADIFHLGSLLADDFSVDVIKHLAGKGLVAIDSQGYLREVRDTHVYPVDWANKREALKYVHFLKVNEHEMEVLTGYDNVTEAAHRLHEWGVKEVLLTFGSMGSVIFDGKTFYQIPAYEPDVVTDATGCGDTYTIGYLYQRAAGASIEEAGRFAAAMSTLKIEKSGPFLGNKENVLQCMKHAKEVLPLCFPHGEVRQAVVTI</sequence>
<feature type="domain" description="Carbohydrate kinase PfkB" evidence="3">
    <location>
        <begin position="16"/>
        <end position="277"/>
    </location>
</feature>
<evidence type="ECO:0000313" key="5">
    <source>
        <dbReference type="Proteomes" id="UP000284379"/>
    </source>
</evidence>
<dbReference type="PANTHER" id="PTHR10584:SF166">
    <property type="entry name" value="RIBOKINASE"/>
    <property type="match status" value="1"/>
</dbReference>
<dbReference type="Proteomes" id="UP000284379">
    <property type="component" value="Unassembled WGS sequence"/>
</dbReference>